<sequence length="344" mass="38941">MDAKKYLDEILFRGFEAKSSDIHFHPSDEGIKVFYRIDGMLKKYYNLAKEDATKIYSRIKVLSNLDITKSRQPQQGSFKVNSTPPMDIRVSTINTVWGEKLVLRLFPYLPEFSTFTSLGMEPFQVQQLKKLLNLKGGLILVCGPTGSGKTTTLYTMANYLYDESVNIVTIEDPVEYKIPNFTQIEVIEELGLDYSYLLTSVLRQDPNVIIIGEVRSEKTAHIALRAALTGHTVLASVHTENSISSIDRFINLGVNPAIFSEAFKGAVAQRLVRKIECSNKYSGRTGIFEILSKDDNLKSYILHRGAKFKNIVINKMFTLNDSAEQKKARKITDKKELNRVLGEH</sequence>
<dbReference type="InterPro" id="IPR003593">
    <property type="entry name" value="AAA+_ATPase"/>
</dbReference>
<dbReference type="AlphaFoldDB" id="A0AAU7VNV5"/>
<evidence type="ECO:0000256" key="2">
    <source>
        <dbReference type="ARBA" id="ARBA00022741"/>
    </source>
</evidence>
<evidence type="ECO:0000256" key="1">
    <source>
        <dbReference type="ARBA" id="ARBA00006611"/>
    </source>
</evidence>
<dbReference type="Gene3D" id="3.30.450.90">
    <property type="match status" value="1"/>
</dbReference>
<reference evidence="5" key="1">
    <citation type="journal article" date="2013" name="Extremophiles">
        <title>Proteinivorax tanatarense gen. nov., sp. nov., an anaerobic, haloalkaliphilic, proteolytic bacterium isolated from a decaying algal bloom, and proposal of Proteinivoraceae fam. nov.</title>
        <authorList>
            <person name="Kevbrin V."/>
            <person name="Boltyanskaya Y."/>
            <person name="Zhilina T."/>
            <person name="Kolganova T."/>
            <person name="Lavrentjeva E."/>
            <person name="Kuznetsov B."/>
        </authorList>
    </citation>
    <scope>NUCLEOTIDE SEQUENCE</scope>
    <source>
        <strain evidence="5">Z-910T</strain>
    </source>
</reference>
<feature type="domain" description="AAA+ ATPase" evidence="4">
    <location>
        <begin position="135"/>
        <end position="259"/>
    </location>
</feature>
<accession>A0AAU7VNV5</accession>
<proteinExistence type="inferred from homology"/>
<reference evidence="5" key="2">
    <citation type="submission" date="2024-06" db="EMBL/GenBank/DDBJ databases">
        <authorList>
            <person name="Petrova K.O."/>
            <person name="Toshchakov S.V."/>
            <person name="Boltjanskaja Y.V."/>
            <person name="Kevbrin V."/>
        </authorList>
    </citation>
    <scope>NUCLEOTIDE SEQUENCE</scope>
    <source>
        <strain evidence="5">Z-910T</strain>
    </source>
</reference>
<dbReference type="SMART" id="SM00382">
    <property type="entry name" value="AAA"/>
    <property type="match status" value="1"/>
</dbReference>
<keyword evidence="2" id="KW-0547">Nucleotide-binding</keyword>
<dbReference type="GO" id="GO:0016887">
    <property type="term" value="F:ATP hydrolysis activity"/>
    <property type="evidence" value="ECO:0007669"/>
    <property type="project" value="TreeGrafter"/>
</dbReference>
<comment type="similarity">
    <text evidence="1">Belongs to the GSP E family.</text>
</comment>
<dbReference type="PANTHER" id="PTHR30258">
    <property type="entry name" value="TYPE II SECRETION SYSTEM PROTEIN GSPE-RELATED"/>
    <property type="match status" value="1"/>
</dbReference>
<name>A0AAU7VNV5_9FIRM</name>
<dbReference type="Pfam" id="PF00437">
    <property type="entry name" value="T2SSE"/>
    <property type="match status" value="1"/>
</dbReference>
<dbReference type="RefSeq" id="WP_350344517.1">
    <property type="nucleotide sequence ID" value="NZ_CP158367.1"/>
</dbReference>
<dbReference type="PANTHER" id="PTHR30258:SF2">
    <property type="entry name" value="COMG OPERON PROTEIN 1"/>
    <property type="match status" value="1"/>
</dbReference>
<gene>
    <name evidence="5" type="ORF">PRVXT_000935</name>
</gene>
<dbReference type="GO" id="GO:0005524">
    <property type="term" value="F:ATP binding"/>
    <property type="evidence" value="ECO:0007669"/>
    <property type="project" value="UniProtKB-KW"/>
</dbReference>
<keyword evidence="3" id="KW-0067">ATP-binding</keyword>
<protein>
    <submittedName>
        <fullName evidence="5">GspE/PulE family protein</fullName>
    </submittedName>
</protein>
<dbReference type="CDD" id="cd01129">
    <property type="entry name" value="PulE-GspE-like"/>
    <property type="match status" value="1"/>
</dbReference>
<evidence type="ECO:0000259" key="4">
    <source>
        <dbReference type="SMART" id="SM00382"/>
    </source>
</evidence>
<organism evidence="5">
    <name type="scientific">Proteinivorax tanatarense</name>
    <dbReference type="NCBI Taxonomy" id="1260629"/>
    <lineage>
        <taxon>Bacteria</taxon>
        <taxon>Bacillati</taxon>
        <taxon>Bacillota</taxon>
        <taxon>Clostridia</taxon>
        <taxon>Eubacteriales</taxon>
        <taxon>Proteinivoracaceae</taxon>
        <taxon>Proteinivorax</taxon>
    </lineage>
</organism>
<dbReference type="SUPFAM" id="SSF52540">
    <property type="entry name" value="P-loop containing nucleoside triphosphate hydrolases"/>
    <property type="match status" value="1"/>
</dbReference>
<evidence type="ECO:0000256" key="3">
    <source>
        <dbReference type="ARBA" id="ARBA00022840"/>
    </source>
</evidence>
<evidence type="ECO:0000313" key="5">
    <source>
        <dbReference type="EMBL" id="XBX75780.1"/>
    </source>
</evidence>
<dbReference type="GO" id="GO:0005886">
    <property type="term" value="C:plasma membrane"/>
    <property type="evidence" value="ECO:0007669"/>
    <property type="project" value="TreeGrafter"/>
</dbReference>
<dbReference type="InterPro" id="IPR001482">
    <property type="entry name" value="T2SS/T4SS_dom"/>
</dbReference>
<dbReference type="EMBL" id="CP158367">
    <property type="protein sequence ID" value="XBX75780.1"/>
    <property type="molecule type" value="Genomic_DNA"/>
</dbReference>
<dbReference type="InterPro" id="IPR027417">
    <property type="entry name" value="P-loop_NTPase"/>
</dbReference>
<dbReference type="Gene3D" id="3.40.50.300">
    <property type="entry name" value="P-loop containing nucleotide triphosphate hydrolases"/>
    <property type="match status" value="1"/>
</dbReference>